<reference evidence="1" key="1">
    <citation type="submission" date="2018-11" db="EMBL/GenBank/DDBJ databases">
        <authorList>
            <consortium name="Pathogen Informatics"/>
        </authorList>
    </citation>
    <scope>NUCLEOTIDE SEQUENCE</scope>
</reference>
<gene>
    <name evidence="1" type="ORF">PXEA_LOCUS30087</name>
</gene>
<dbReference type="Proteomes" id="UP000784294">
    <property type="component" value="Unassembled WGS sequence"/>
</dbReference>
<proteinExistence type="predicted"/>
<evidence type="ECO:0000313" key="2">
    <source>
        <dbReference type="Proteomes" id="UP000784294"/>
    </source>
</evidence>
<keyword evidence="2" id="KW-1185">Reference proteome</keyword>
<name>A0A3S5CTX2_9PLAT</name>
<sequence>MLYPLSYPSTHSFLLSLHSSLLSPLLFPRSAQPSPLFFPLPVIRPLFLQHSTLSATTRLVDGLLEAGYAQLTLPVLALQEVLTRASFWSCDSDGSSPPPAAEHSWPGTVCPATNLLVRLKSMQVCCMLGLAKGITFHQQALETLTPNEEQISEALSFRVERDGLNKRADVKRKHCKTPLRLLRMALSWIGLAEELVLLGQEAPAERFLKAAHLILPSTSLTEVTAAHYNAKDICTLIVSIHSLFAHLCPSSHPA</sequence>
<comment type="caution">
    <text evidence="1">The sequence shown here is derived from an EMBL/GenBank/DDBJ whole genome shotgun (WGS) entry which is preliminary data.</text>
</comment>
<accession>A0A3S5CTX2</accession>
<evidence type="ECO:0000313" key="1">
    <source>
        <dbReference type="EMBL" id="VEL36647.1"/>
    </source>
</evidence>
<dbReference type="OrthoDB" id="68437at2759"/>
<dbReference type="AlphaFoldDB" id="A0A3S5CTX2"/>
<organism evidence="1 2">
    <name type="scientific">Protopolystoma xenopodis</name>
    <dbReference type="NCBI Taxonomy" id="117903"/>
    <lineage>
        <taxon>Eukaryota</taxon>
        <taxon>Metazoa</taxon>
        <taxon>Spiralia</taxon>
        <taxon>Lophotrochozoa</taxon>
        <taxon>Platyhelminthes</taxon>
        <taxon>Monogenea</taxon>
        <taxon>Polyopisthocotylea</taxon>
        <taxon>Polystomatidea</taxon>
        <taxon>Polystomatidae</taxon>
        <taxon>Protopolystoma</taxon>
    </lineage>
</organism>
<dbReference type="EMBL" id="CAAALY010252815">
    <property type="protein sequence ID" value="VEL36647.1"/>
    <property type="molecule type" value="Genomic_DNA"/>
</dbReference>
<protein>
    <submittedName>
        <fullName evidence="1">Uncharacterized protein</fullName>
    </submittedName>
</protein>